<feature type="compositionally biased region" description="Basic and acidic residues" evidence="9">
    <location>
        <begin position="49"/>
        <end position="77"/>
    </location>
</feature>
<evidence type="ECO:0000256" key="1">
    <source>
        <dbReference type="ARBA" id="ARBA00004370"/>
    </source>
</evidence>
<evidence type="ECO:0000256" key="4">
    <source>
        <dbReference type="ARBA" id="ARBA00022692"/>
    </source>
</evidence>
<dbReference type="InterPro" id="IPR026580">
    <property type="entry name" value="DivIB"/>
</dbReference>
<keyword evidence="7 8" id="KW-0131">Cell cycle</keyword>
<dbReference type="Proteomes" id="UP000274772">
    <property type="component" value="Chromosome"/>
</dbReference>
<dbReference type="PROSITE" id="PS51779">
    <property type="entry name" value="POTRA"/>
    <property type="match status" value="1"/>
</dbReference>
<evidence type="ECO:0000259" key="10">
    <source>
        <dbReference type="PROSITE" id="PS51779"/>
    </source>
</evidence>
<dbReference type="InterPro" id="IPR034746">
    <property type="entry name" value="POTRA"/>
</dbReference>
<dbReference type="GeneID" id="58051467"/>
<keyword evidence="5 8" id="KW-1133">Transmembrane helix</keyword>
<organism evidence="11 12">
    <name type="scientific">Staphylococcus caprae</name>
    <dbReference type="NCBI Taxonomy" id="29380"/>
    <lineage>
        <taxon>Bacteria</taxon>
        <taxon>Bacillati</taxon>
        <taxon>Bacillota</taxon>
        <taxon>Bacilli</taxon>
        <taxon>Bacillales</taxon>
        <taxon>Staphylococcaceae</taxon>
        <taxon>Staphylococcus</taxon>
    </lineage>
</organism>
<accession>A0ABM7FW67</accession>
<comment type="function">
    <text evidence="8">Cell division protein that may be involved in stabilizing or promoting the assembly of the division complex.</text>
</comment>
<evidence type="ECO:0000313" key="11">
    <source>
        <dbReference type="EMBL" id="BBD92771.1"/>
    </source>
</evidence>
<sequence length="471" mass="53990">MDEKNKHSNDKVSRIEDFTSHQREENDNDDLGLFRRNKDFRNRKRKRFGDKVNEEELANHEHQREDDTQDKHLERNVENSSNQDSPHDALDKSNDTKQDETIDVDSDDNLNESQAHNDNLEEKNETDQQEDKEASSDSDNELKSTEDNAQDKKEDKKKGLLGSLPFINKNKRSSGNKDQQVEPNRPMTLEEKRALRRQRHKRIQYTIITLLVLLIVIFLLYMFTPLSKISNVNVKGNNNVSTSKINKELHVTSHSRMYTFSKRKAINNLKKNPLIKDVEIHKQLPNTLNVKVTEYQVVGLEKNKDNYVPIIEDGKELKDYSDDVSHDGPIIDGFKGNKKTNMIKALSEMSPEVRSMIAEVSYAPAKNKQNRIKIFTKDDIQVVGDITTIANKMKYYPQMSQSLSRDDSGNLKTDGYIDLSVGASFIPYGGSSGAESETDQNVTKSTQQESEAKEELQSVLNKINKQSKDNN</sequence>
<dbReference type="RefSeq" id="WP_044466292.1">
    <property type="nucleotide sequence ID" value="NZ_AP018585.1"/>
</dbReference>
<evidence type="ECO:0000256" key="5">
    <source>
        <dbReference type="ARBA" id="ARBA00022989"/>
    </source>
</evidence>
<proteinExistence type="inferred from homology"/>
<evidence type="ECO:0000256" key="6">
    <source>
        <dbReference type="ARBA" id="ARBA00023136"/>
    </source>
</evidence>
<name>A0ABM7FW67_9STAP</name>
<feature type="compositionally biased region" description="Basic and acidic residues" evidence="9">
    <location>
        <begin position="1"/>
        <end position="25"/>
    </location>
</feature>
<comment type="similarity">
    <text evidence="8">Belongs to the FtsQ/DivIB family. DivIB subfamily.</text>
</comment>
<feature type="compositionally biased region" description="Basic and acidic residues" evidence="9">
    <location>
        <begin position="85"/>
        <end position="100"/>
    </location>
</feature>
<keyword evidence="6 8" id="KW-0472">Membrane</keyword>
<evidence type="ECO:0000256" key="3">
    <source>
        <dbReference type="ARBA" id="ARBA00022618"/>
    </source>
</evidence>
<feature type="compositionally biased region" description="Acidic residues" evidence="9">
    <location>
        <begin position="101"/>
        <end position="110"/>
    </location>
</feature>
<gene>
    <name evidence="11" type="primary">ftsQ</name>
    <name evidence="8" type="synonym">divIB</name>
    <name evidence="11" type="ORF">JMUB590_1713</name>
</gene>
<protein>
    <recommendedName>
        <fullName evidence="8">Cell division protein DivIB</fullName>
    </recommendedName>
</protein>
<dbReference type="GO" id="GO:0051301">
    <property type="term" value="P:cell division"/>
    <property type="evidence" value="ECO:0007669"/>
    <property type="project" value="UniProtKB-KW"/>
</dbReference>
<dbReference type="InterPro" id="IPR013685">
    <property type="entry name" value="POTRA_FtsQ_type"/>
</dbReference>
<feature type="region of interest" description="Disordered" evidence="9">
    <location>
        <begin position="428"/>
        <end position="471"/>
    </location>
</feature>
<comment type="subcellular location">
    <subcellularLocation>
        <location evidence="8">Cell membrane</location>
        <topology evidence="8">Single-pass type II membrane protein</topology>
    </subcellularLocation>
    <subcellularLocation>
        <location evidence="1">Membrane</location>
    </subcellularLocation>
    <text evidence="8">Localizes to the division septum.</text>
</comment>
<feature type="transmembrane region" description="Helical" evidence="8">
    <location>
        <begin position="203"/>
        <end position="223"/>
    </location>
</feature>
<feature type="compositionally biased region" description="Basic and acidic residues" evidence="9">
    <location>
        <begin position="118"/>
        <end position="158"/>
    </location>
</feature>
<dbReference type="InterPro" id="IPR005548">
    <property type="entry name" value="Cell_div_FtsQ/DivIB_C"/>
</dbReference>
<dbReference type="EMBL" id="AP018586">
    <property type="protein sequence ID" value="BBD92771.1"/>
    <property type="molecule type" value="Genomic_DNA"/>
</dbReference>
<keyword evidence="4 8" id="KW-0812">Transmembrane</keyword>
<keyword evidence="2 8" id="KW-1003">Cell membrane</keyword>
<reference evidence="11 12" key="1">
    <citation type="submission" date="2018-05" db="EMBL/GenBank/DDBJ databases">
        <title>Complete genome sequencing of three human clinical isolates of Staphylococcus caprae reveals virulence factors similar to those of S. epidermidis and S. capitis.</title>
        <authorList>
            <person name="Watanabe S."/>
            <person name="Cui L."/>
        </authorList>
    </citation>
    <scope>NUCLEOTIDE SEQUENCE [LARGE SCALE GENOMIC DNA]</scope>
    <source>
        <strain evidence="11 12">JMUB590</strain>
    </source>
</reference>
<dbReference type="HAMAP" id="MF_00912">
    <property type="entry name" value="DivIB"/>
    <property type="match status" value="1"/>
</dbReference>
<evidence type="ECO:0000256" key="8">
    <source>
        <dbReference type="HAMAP-Rule" id="MF_00912"/>
    </source>
</evidence>
<feature type="domain" description="POTRA" evidence="10">
    <location>
        <begin position="227"/>
        <end position="295"/>
    </location>
</feature>
<evidence type="ECO:0000256" key="7">
    <source>
        <dbReference type="ARBA" id="ARBA00023306"/>
    </source>
</evidence>
<dbReference type="Gene3D" id="3.10.20.310">
    <property type="entry name" value="membrane protein fhac"/>
    <property type="match status" value="1"/>
</dbReference>
<evidence type="ECO:0000313" key="12">
    <source>
        <dbReference type="Proteomes" id="UP000274772"/>
    </source>
</evidence>
<evidence type="ECO:0000256" key="9">
    <source>
        <dbReference type="SAM" id="MobiDB-lite"/>
    </source>
</evidence>
<feature type="region of interest" description="Disordered" evidence="9">
    <location>
        <begin position="1"/>
        <end position="191"/>
    </location>
</feature>
<dbReference type="PANTHER" id="PTHR37820">
    <property type="entry name" value="CELL DIVISION PROTEIN DIVIB"/>
    <property type="match status" value="1"/>
</dbReference>
<dbReference type="Pfam" id="PF03799">
    <property type="entry name" value="FtsQ_DivIB_C"/>
    <property type="match status" value="1"/>
</dbReference>
<dbReference type="Pfam" id="PF08478">
    <property type="entry name" value="POTRA_1"/>
    <property type="match status" value="1"/>
</dbReference>
<evidence type="ECO:0000256" key="2">
    <source>
        <dbReference type="ARBA" id="ARBA00022475"/>
    </source>
</evidence>
<dbReference type="PANTHER" id="PTHR37820:SF1">
    <property type="entry name" value="CELL DIVISION PROTEIN FTSQ"/>
    <property type="match status" value="1"/>
</dbReference>
<dbReference type="Gene3D" id="3.40.50.10960">
    <property type="match status" value="1"/>
</dbReference>
<dbReference type="InterPro" id="IPR050487">
    <property type="entry name" value="FtsQ_DivIB"/>
</dbReference>
<feature type="compositionally biased region" description="Polar residues" evidence="9">
    <location>
        <begin position="433"/>
        <end position="449"/>
    </location>
</feature>
<keyword evidence="12" id="KW-1185">Reference proteome</keyword>
<keyword evidence="3 8" id="KW-0132">Cell division</keyword>